<dbReference type="PROSITE" id="PS00816">
    <property type="entry name" value="AIPM_HOMOCIT_SYNTH_2"/>
    <property type="match status" value="1"/>
</dbReference>
<dbReference type="GO" id="GO:0009097">
    <property type="term" value="P:isoleucine biosynthetic process"/>
    <property type="evidence" value="ECO:0007669"/>
    <property type="project" value="UniProtKB-UniPathway"/>
</dbReference>
<dbReference type="InterPro" id="IPR005675">
    <property type="entry name" value="Citramal_synthase"/>
</dbReference>
<dbReference type="UniPathway" id="UPA00047">
    <property type="reaction ID" value="UER00066"/>
</dbReference>
<dbReference type="GO" id="GO:0043714">
    <property type="term" value="F:(R)-citramalate synthase activity"/>
    <property type="evidence" value="ECO:0007669"/>
    <property type="project" value="UniProtKB-EC"/>
</dbReference>
<dbReference type="Pfam" id="PF00682">
    <property type="entry name" value="HMGL-like"/>
    <property type="match status" value="1"/>
</dbReference>
<sequence length="241" mass="26346">RALLEAETPVVTIVAKAWDYHVREVIRATPDENLRMVEDSVKYLKDAGREVIFDAEHFFDGYRSDPEYAMKVLRAAAEAGADCIVLCDTNGGMLTDEVARLSALVVSEIDCLVGIHCHNDCGLAVANSIAAVQNGAVHVQGTVNGFGERTGNADLCSIIPIINLKTPFRCVSNDQLKKLTEVARFAYEAANFMYSARQPFVGSSAFAHKGGQHVDAMRKAEGAYEHIDPELVGNERRFLLS</sequence>
<dbReference type="InterPro" id="IPR013785">
    <property type="entry name" value="Aldolase_TIM"/>
</dbReference>
<dbReference type="EMBL" id="BARS01049188">
    <property type="protein sequence ID" value="GAG30290.1"/>
    <property type="molecule type" value="Genomic_DNA"/>
</dbReference>
<organism evidence="6">
    <name type="scientific">marine sediment metagenome</name>
    <dbReference type="NCBI Taxonomy" id="412755"/>
    <lineage>
        <taxon>unclassified sequences</taxon>
        <taxon>metagenomes</taxon>
        <taxon>ecological metagenomes</taxon>
    </lineage>
</organism>
<keyword evidence="3" id="KW-0808">Transferase</keyword>
<dbReference type="PANTHER" id="PTHR43538">
    <property type="entry name" value="ALPHA-IPM SYNTHASE/HOMOCITRATE SYNTHASE"/>
    <property type="match status" value="1"/>
</dbReference>
<dbReference type="InterPro" id="IPR002034">
    <property type="entry name" value="AIPM/Hcit_synth_CS"/>
</dbReference>
<dbReference type="Pfam" id="PF22617">
    <property type="entry name" value="HCS_D2"/>
    <property type="match status" value="1"/>
</dbReference>
<comment type="pathway">
    <text evidence="1">Amino-acid biosynthesis; L-isoleucine biosynthesis; 2-oxobutanoate from pyruvate: step 1/3.</text>
</comment>
<evidence type="ECO:0000256" key="1">
    <source>
        <dbReference type="ARBA" id="ARBA00004743"/>
    </source>
</evidence>
<dbReference type="AlphaFoldDB" id="X0WHY1"/>
<dbReference type="EC" id="2.3.3.21" evidence="4"/>
<feature type="domain" description="Pyruvate carboxyltransferase" evidence="5">
    <location>
        <begin position="1"/>
        <end position="180"/>
    </location>
</feature>
<evidence type="ECO:0000259" key="5">
    <source>
        <dbReference type="PROSITE" id="PS50991"/>
    </source>
</evidence>
<accession>X0WHY1</accession>
<dbReference type="SUPFAM" id="SSF51569">
    <property type="entry name" value="Aldolase"/>
    <property type="match status" value="1"/>
</dbReference>
<reference evidence="6" key="1">
    <citation type="journal article" date="2014" name="Front. Microbiol.">
        <title>High frequency of phylogenetically diverse reductive dehalogenase-homologous genes in deep subseafloor sedimentary metagenomes.</title>
        <authorList>
            <person name="Kawai M."/>
            <person name="Futagami T."/>
            <person name="Toyoda A."/>
            <person name="Takaki Y."/>
            <person name="Nishi S."/>
            <person name="Hori S."/>
            <person name="Arai W."/>
            <person name="Tsubouchi T."/>
            <person name="Morono Y."/>
            <person name="Uchiyama I."/>
            <person name="Ito T."/>
            <person name="Fujiyama A."/>
            <person name="Inagaki F."/>
            <person name="Takami H."/>
        </authorList>
    </citation>
    <scope>NUCLEOTIDE SEQUENCE</scope>
    <source>
        <strain evidence="6">Expedition CK06-06</strain>
    </source>
</reference>
<feature type="non-terminal residue" evidence="6">
    <location>
        <position position="1"/>
    </location>
</feature>
<evidence type="ECO:0000256" key="2">
    <source>
        <dbReference type="ARBA" id="ARBA00022325"/>
    </source>
</evidence>
<dbReference type="PROSITE" id="PS50991">
    <property type="entry name" value="PYR_CT"/>
    <property type="match status" value="1"/>
</dbReference>
<proteinExistence type="predicted"/>
<dbReference type="PANTHER" id="PTHR43538:SF1">
    <property type="entry name" value="(R)-CITRAMALATE SYNTHASE"/>
    <property type="match status" value="1"/>
</dbReference>
<dbReference type="GO" id="GO:0046912">
    <property type="term" value="F:acyltransferase activity, acyl groups converted into alkyl on transfer"/>
    <property type="evidence" value="ECO:0007669"/>
    <property type="project" value="InterPro"/>
</dbReference>
<evidence type="ECO:0000313" key="6">
    <source>
        <dbReference type="EMBL" id="GAG30290.1"/>
    </source>
</evidence>
<gene>
    <name evidence="6" type="ORF">S01H1_73603</name>
</gene>
<dbReference type="InterPro" id="IPR054691">
    <property type="entry name" value="LeuA/HCS_post-cat"/>
</dbReference>
<evidence type="ECO:0000256" key="3">
    <source>
        <dbReference type="ARBA" id="ARBA00022679"/>
    </source>
</evidence>
<name>X0WHY1_9ZZZZ</name>
<dbReference type="InterPro" id="IPR000891">
    <property type="entry name" value="PYR_CT"/>
</dbReference>
<feature type="non-terminal residue" evidence="6">
    <location>
        <position position="241"/>
    </location>
</feature>
<protein>
    <recommendedName>
        <fullName evidence="2">(R)-citramalate synthase</fullName>
        <ecNumber evidence="4">2.3.3.21</ecNumber>
    </recommendedName>
</protein>
<comment type="caution">
    <text evidence="6">The sequence shown here is derived from an EMBL/GenBank/DDBJ whole genome shotgun (WGS) entry which is preliminary data.</text>
</comment>
<dbReference type="Gene3D" id="3.20.20.70">
    <property type="entry name" value="Aldolase class I"/>
    <property type="match status" value="1"/>
</dbReference>
<evidence type="ECO:0000256" key="4">
    <source>
        <dbReference type="ARBA" id="ARBA00034330"/>
    </source>
</evidence>